<organism evidence="3 4">
    <name type="scientific">Desulfomicrobium apsheronum</name>
    <dbReference type="NCBI Taxonomy" id="52560"/>
    <lineage>
        <taxon>Bacteria</taxon>
        <taxon>Pseudomonadati</taxon>
        <taxon>Thermodesulfobacteriota</taxon>
        <taxon>Desulfovibrionia</taxon>
        <taxon>Desulfovibrionales</taxon>
        <taxon>Desulfomicrobiaceae</taxon>
        <taxon>Desulfomicrobium</taxon>
    </lineage>
</organism>
<feature type="coiled-coil region" evidence="1">
    <location>
        <begin position="213"/>
        <end position="240"/>
    </location>
</feature>
<dbReference type="Pfam" id="PF13514">
    <property type="entry name" value="AAA_27"/>
    <property type="match status" value="1"/>
</dbReference>
<dbReference type="Proteomes" id="UP000198635">
    <property type="component" value="Unassembled WGS sequence"/>
</dbReference>
<dbReference type="PANTHER" id="PTHR41259">
    <property type="entry name" value="DOUBLE-STRAND BREAK REPAIR RAD50 ATPASE, PUTATIVE-RELATED"/>
    <property type="match status" value="1"/>
</dbReference>
<gene>
    <name evidence="3" type="ORF">SAMN04488082_1303</name>
</gene>
<dbReference type="SUPFAM" id="SSF52540">
    <property type="entry name" value="P-loop containing nucleoside triphosphate hydrolases"/>
    <property type="match status" value="1"/>
</dbReference>
<protein>
    <submittedName>
        <fullName evidence="3">AAA domain-containing protein</fullName>
    </submittedName>
</protein>
<reference evidence="4" key="1">
    <citation type="submission" date="2016-10" db="EMBL/GenBank/DDBJ databases">
        <authorList>
            <person name="Varghese N."/>
            <person name="Submissions S."/>
        </authorList>
    </citation>
    <scope>NUCLEOTIDE SEQUENCE [LARGE SCALE GENOMIC DNA]</scope>
    <source>
        <strain evidence="4">DSM 5918</strain>
    </source>
</reference>
<evidence type="ECO:0000313" key="4">
    <source>
        <dbReference type="Proteomes" id="UP000198635"/>
    </source>
</evidence>
<evidence type="ECO:0000256" key="1">
    <source>
        <dbReference type="SAM" id="Coils"/>
    </source>
</evidence>
<name>A0A1I4A5E0_9BACT</name>
<dbReference type="InterPro" id="IPR027417">
    <property type="entry name" value="P-loop_NTPase"/>
</dbReference>
<dbReference type="OrthoDB" id="9764467at2"/>
<dbReference type="Gene3D" id="3.40.50.300">
    <property type="entry name" value="P-loop containing nucleotide triphosphate hydrolases"/>
    <property type="match status" value="2"/>
</dbReference>
<feature type="coiled-coil region" evidence="1">
    <location>
        <begin position="484"/>
        <end position="525"/>
    </location>
</feature>
<dbReference type="STRING" id="52560.SAMN04488082_1303"/>
<feature type="domain" description="YhaN AAA" evidence="2">
    <location>
        <begin position="1"/>
        <end position="206"/>
    </location>
</feature>
<dbReference type="InterPro" id="IPR038734">
    <property type="entry name" value="YhaN_AAA"/>
</dbReference>
<dbReference type="PANTHER" id="PTHR41259:SF1">
    <property type="entry name" value="DOUBLE-STRAND BREAK REPAIR RAD50 ATPASE, PUTATIVE-RELATED"/>
    <property type="match status" value="1"/>
</dbReference>
<keyword evidence="4" id="KW-1185">Reference proteome</keyword>
<accession>A0A1I4A5E0</accession>
<keyword evidence="1" id="KW-0175">Coiled coil</keyword>
<evidence type="ECO:0000313" key="3">
    <source>
        <dbReference type="EMBL" id="SFK51558.1"/>
    </source>
</evidence>
<dbReference type="EMBL" id="FORX01000030">
    <property type="protein sequence ID" value="SFK51558.1"/>
    <property type="molecule type" value="Genomic_DNA"/>
</dbReference>
<feature type="coiled-coil region" evidence="1">
    <location>
        <begin position="378"/>
        <end position="412"/>
    </location>
</feature>
<feature type="coiled-coil region" evidence="1">
    <location>
        <begin position="679"/>
        <end position="755"/>
    </location>
</feature>
<dbReference type="AlphaFoldDB" id="A0A1I4A5E0"/>
<proteinExistence type="predicted"/>
<dbReference type="RefSeq" id="WP_092379492.1">
    <property type="nucleotide sequence ID" value="NZ_FORX01000030.1"/>
</dbReference>
<sequence>MKIKRLEFKAYGPFSDRVLDFDSALPGLHVVHGPNEAGKSSAMRALQALFYGFPLRTGDNFLHAYDQLLVGGCLQRADGDELCFYRRKKNKNDLFDAQDQPLPAEALAPYLQGLGQDLFSSMYGINHETLVQGGQSILDQEGEIGQALFSAGAGFASLRAVIDGLDREADGLFRPRGTSREISLAVAHYKELQSRLRQVSLGSQEWTRHRQALAQAEEELRVLTSRGLELEREIHRLERLGRALPYLGRRNLALEKLQAMGEVVILPDDFGARRRQLDEERRLAKVRLEGALQRLAELEGMQVAAGLNQAVLDHADDIEDLHQRLGEYRKGQKDYPGLEGMRVAYKTEAAQLLRRIRPDLDVGQAESLRPGLARRKSVQTLGQRREAVLQEVRQAEQRLRELQRELEGRKAELAAAGPAAEAGNLIQALNLVLKAGDLDGELERRRADLLRVRDACQAALQRLGLWDGTLDEVAGVRLPLPETVNEFEQALQVMDEELRRHSVEEERLSQELANLNRELRAIEHASVVPSETELAGCRARREQGWSLLRRCWLDGEDVTGESLLYAPEQPLPEAYEESVELADQTADRMYREADRVQKHGQLLAGIEAASRNLDESRRRSEISRQAREDLLARWRKQWAASSIIPLGPREMRAWLGNFEALRLQVEELGRIEAEVRAGQARQQELRAELLRELAAAQEQPSVPGTGIEPVVRRAQAVVESLREANSRREALVRSVRELEAARSKAEAGVQTARLNLDEWRQAWEEALGFLGLPGGASPDEASDYVETVQECLAKLHEEDVLRKRLKGIERDARAFENSVRELAALIAPDEKELDAALTVGRLKGLLAQAVRDQAVSMRHAQEKAALHETSRVLREELRLLDEGMAALRLQSHCADDECMDAAERRFAEYAEVRRELHEVESTLAGMAEGGTLQDLEALAAGQDADALPGRIVALRAELDEEVRPRTGPLAERVGQEKSELARMNGDDAAARIAEEMQEVLARIARLTDSFIRLKLASRVLRAEIERYRAAHQDPLLAIASGLFKDLTLGSFAALRADIDDGDRPVLMGVRSNGFLVRVEGMSSGTRDQLYLALRLASLQLRLQSTEAMPFIVDDILINFDEERARATLEVFAGMAGLNQIIMFTHQAQIADMARKMGMEDRVFVHGL</sequence>
<evidence type="ECO:0000259" key="2">
    <source>
        <dbReference type="Pfam" id="PF13514"/>
    </source>
</evidence>